<gene>
    <name evidence="2" type="ORF">GCM10025865_06520</name>
</gene>
<dbReference type="InterPro" id="IPR008979">
    <property type="entry name" value="Galactose-bd-like_sf"/>
</dbReference>
<keyword evidence="3" id="KW-1185">Reference proteome</keyword>
<dbReference type="PANTHER" id="PTHR43662">
    <property type="match status" value="1"/>
</dbReference>
<sequence length="464" mass="50455">MLRTTSAAAAAAAPTPGAGRFRAARAGFAAIAAGALVATTLAVTASTADAADDANISQGKLTDSSSTEGGYTGSRYAVDGDMGTRWASQFSDDQWLRVDLGSTSEIDRVDLAWEGAYGKKFEIQVSDDTQSWTTIATVNDGTGGNQSLDVDGTGRYVQMKGIERGTGYGYSLYEFQVFGDGDVAEDNDVPVFDDPVTHREFQANCEFSHFEFDDPIVFPGEDGRSHLHTFLGNESTDENTTIQSLFDNPSTTCTNPNDHSAYWYPTLYNDGQPVEPNIHQTIYYKSGIEDFRSVQPFPEGLRFIAGDMMATPASFENAPGAVEGYECGSISKSWSIPDYCDPGSQLNIRYQAPSCWNGVDLDSPNHKSHMAYPVNGECPLTHPVPVPMIEFKIAWPASGDLTDAYLVSGSDQSWHYDFMNGWEPEILDALVRHCINGGLQCNPQGYDLYKPHRGSALTADFELP</sequence>
<dbReference type="Proteomes" id="UP001321475">
    <property type="component" value="Chromosome"/>
</dbReference>
<dbReference type="Gene3D" id="2.60.120.260">
    <property type="entry name" value="Galactose-binding domain-like"/>
    <property type="match status" value="1"/>
</dbReference>
<dbReference type="InterPro" id="IPR018535">
    <property type="entry name" value="DUF1996"/>
</dbReference>
<dbReference type="RefSeq" id="WP_286218523.1">
    <property type="nucleotide sequence ID" value="NZ_AP027729.1"/>
</dbReference>
<proteinExistence type="predicted"/>
<evidence type="ECO:0000313" key="2">
    <source>
        <dbReference type="EMBL" id="BDZ41353.1"/>
    </source>
</evidence>
<organism evidence="2 3">
    <name type="scientific">Paraoerskovia sediminicola</name>
    <dbReference type="NCBI Taxonomy" id="1138587"/>
    <lineage>
        <taxon>Bacteria</taxon>
        <taxon>Bacillati</taxon>
        <taxon>Actinomycetota</taxon>
        <taxon>Actinomycetes</taxon>
        <taxon>Micrococcales</taxon>
        <taxon>Cellulomonadaceae</taxon>
        <taxon>Paraoerskovia</taxon>
    </lineage>
</organism>
<feature type="domain" description="F5/8 type C" evidence="1">
    <location>
        <begin position="44"/>
        <end position="180"/>
    </location>
</feature>
<evidence type="ECO:0000313" key="3">
    <source>
        <dbReference type="Proteomes" id="UP001321475"/>
    </source>
</evidence>
<dbReference type="Pfam" id="PF22633">
    <property type="entry name" value="F5_F8_type_C_2"/>
    <property type="match status" value="1"/>
</dbReference>
<dbReference type="Pfam" id="PF09362">
    <property type="entry name" value="DUF1996"/>
    <property type="match status" value="1"/>
</dbReference>
<dbReference type="EMBL" id="AP027729">
    <property type="protein sequence ID" value="BDZ41353.1"/>
    <property type="molecule type" value="Genomic_DNA"/>
</dbReference>
<dbReference type="PROSITE" id="PS50022">
    <property type="entry name" value="FA58C_3"/>
    <property type="match status" value="1"/>
</dbReference>
<protein>
    <recommendedName>
        <fullName evidence="1">F5/8 type C domain-containing protein</fullName>
    </recommendedName>
</protein>
<dbReference type="InterPro" id="IPR000421">
    <property type="entry name" value="FA58C"/>
</dbReference>
<dbReference type="SUPFAM" id="SSF49785">
    <property type="entry name" value="Galactose-binding domain-like"/>
    <property type="match status" value="1"/>
</dbReference>
<accession>A0ABN6X953</accession>
<evidence type="ECO:0000259" key="1">
    <source>
        <dbReference type="PROSITE" id="PS50022"/>
    </source>
</evidence>
<dbReference type="PANTHER" id="PTHR43662:SF3">
    <property type="entry name" value="DOMAIN PROTEIN, PUTATIVE (AFU_ORTHOLOGUE AFUA_6G11970)-RELATED"/>
    <property type="match status" value="1"/>
</dbReference>
<name>A0ABN6X953_9CELL</name>
<reference evidence="3" key="1">
    <citation type="journal article" date="2019" name="Int. J. Syst. Evol. Microbiol.">
        <title>The Global Catalogue of Microorganisms (GCM) 10K type strain sequencing project: providing services to taxonomists for standard genome sequencing and annotation.</title>
        <authorList>
            <consortium name="The Broad Institute Genomics Platform"/>
            <consortium name="The Broad Institute Genome Sequencing Center for Infectious Disease"/>
            <person name="Wu L."/>
            <person name="Ma J."/>
        </authorList>
    </citation>
    <scope>NUCLEOTIDE SEQUENCE [LARGE SCALE GENOMIC DNA]</scope>
    <source>
        <strain evidence="3">NBRC 108565</strain>
    </source>
</reference>